<evidence type="ECO:0000313" key="1">
    <source>
        <dbReference type="EMBL" id="PHM65704.1"/>
    </source>
</evidence>
<gene>
    <name evidence="1" type="ORF">Xsto_01856</name>
</gene>
<organism evidence="1 2">
    <name type="scientific">Xenorhabdus stockiae</name>
    <dbReference type="NCBI Taxonomy" id="351614"/>
    <lineage>
        <taxon>Bacteria</taxon>
        <taxon>Pseudomonadati</taxon>
        <taxon>Pseudomonadota</taxon>
        <taxon>Gammaproteobacteria</taxon>
        <taxon>Enterobacterales</taxon>
        <taxon>Morganellaceae</taxon>
        <taxon>Xenorhabdus</taxon>
    </lineage>
</organism>
<keyword evidence="2" id="KW-1185">Reference proteome</keyword>
<dbReference type="EMBL" id="NJAJ01000014">
    <property type="protein sequence ID" value="PHM65704.1"/>
    <property type="molecule type" value="Genomic_DNA"/>
</dbReference>
<protein>
    <recommendedName>
        <fullName evidence="3">Phage protein</fullName>
    </recommendedName>
</protein>
<dbReference type="RefSeq" id="WP_099124853.1">
    <property type="nucleotide sequence ID" value="NZ_CAWNRH010000046.1"/>
</dbReference>
<comment type="caution">
    <text evidence="1">The sequence shown here is derived from an EMBL/GenBank/DDBJ whole genome shotgun (WGS) entry which is preliminary data.</text>
</comment>
<proteinExistence type="predicted"/>
<dbReference type="AlphaFoldDB" id="A0A2D0KQJ5"/>
<accession>A0A2D0KQJ5</accession>
<dbReference type="InterPro" id="IPR020126">
    <property type="entry name" value="DUF2732"/>
</dbReference>
<reference evidence="1 2" key="1">
    <citation type="journal article" date="2017" name="Nat. Microbiol.">
        <title>Natural product diversity associated with the nematode symbionts Photorhabdus and Xenorhabdus.</title>
        <authorList>
            <person name="Tobias N.J."/>
            <person name="Wolff H."/>
            <person name="Djahanschiri B."/>
            <person name="Grundmann F."/>
            <person name="Kronenwerth M."/>
            <person name="Shi Y.M."/>
            <person name="Simonyi S."/>
            <person name="Grun P."/>
            <person name="Shapiro-Ilan D."/>
            <person name="Pidot S.J."/>
            <person name="Stinear T.P."/>
            <person name="Ebersberger I."/>
            <person name="Bode H.B."/>
        </authorList>
    </citation>
    <scope>NUCLEOTIDE SEQUENCE [LARGE SCALE GENOMIC DNA]</scope>
    <source>
        <strain evidence="1 2">DSM 17904</strain>
    </source>
</reference>
<evidence type="ECO:0008006" key="3">
    <source>
        <dbReference type="Google" id="ProtNLM"/>
    </source>
</evidence>
<dbReference type="Pfam" id="PF10809">
    <property type="entry name" value="DUF2732"/>
    <property type="match status" value="1"/>
</dbReference>
<name>A0A2D0KQJ5_9GAMM</name>
<dbReference type="Proteomes" id="UP000222366">
    <property type="component" value="Unassembled WGS sequence"/>
</dbReference>
<evidence type="ECO:0000313" key="2">
    <source>
        <dbReference type="Proteomes" id="UP000222366"/>
    </source>
</evidence>
<sequence length="80" mass="9194">MKNNYIAKYAVKHSGPEFIEQLIKDVRKAERQHCADLYAVRLVKLSARVLDERMGPSDSAALLQGESENIERQAQEWNHV</sequence>